<feature type="compositionally biased region" description="Polar residues" evidence="2">
    <location>
        <begin position="163"/>
        <end position="173"/>
    </location>
</feature>
<dbReference type="InterPro" id="IPR004827">
    <property type="entry name" value="bZIP"/>
</dbReference>
<proteinExistence type="predicted"/>
<keyword evidence="1" id="KW-0175">Coiled coil</keyword>
<dbReference type="SUPFAM" id="SSF57959">
    <property type="entry name" value="Leucine zipper domain"/>
    <property type="match status" value="1"/>
</dbReference>
<evidence type="ECO:0000256" key="1">
    <source>
        <dbReference type="SAM" id="Coils"/>
    </source>
</evidence>
<feature type="compositionally biased region" description="Polar residues" evidence="2">
    <location>
        <begin position="181"/>
        <end position="194"/>
    </location>
</feature>
<keyword evidence="5" id="KW-1185">Reference proteome</keyword>
<dbReference type="GO" id="GO:0003700">
    <property type="term" value="F:DNA-binding transcription factor activity"/>
    <property type="evidence" value="ECO:0007669"/>
    <property type="project" value="InterPro"/>
</dbReference>
<feature type="coiled-coil region" evidence="1">
    <location>
        <begin position="118"/>
        <end position="145"/>
    </location>
</feature>
<reference evidence="4" key="1">
    <citation type="submission" date="2022-07" db="EMBL/GenBank/DDBJ databases">
        <title>Fungi with potential for degradation of polypropylene.</title>
        <authorList>
            <person name="Gostincar C."/>
        </authorList>
    </citation>
    <scope>NUCLEOTIDE SEQUENCE</scope>
    <source>
        <strain evidence="4">EXF-13287</strain>
    </source>
</reference>
<sequence length="370" mass="41174">MLQIRIIGIRVACPPFPGNRLKGRARGLDSILQLHRGQGILHHLRKRWQDPQYNAALRQPGRHYRLSQYRGYGEEIVVPVDTHQGSKTQDQKRQKNAIASARFRTRKKEREHQLEVDNHELGIRVRELEAEREFYRNERNRLREIVSRTPSISHWANGPPSPVSNREQGSLSAESGGATGPSHSQSGTDQSLSVSPAARRRRGPQPRSPPRVGGPYAAESSTMAGAPRPQGHPFPHPPTYSYGPSEPSMAEPPARRRRLDEPQFTTPAYGPPPPTTLPPMTAQRTFGLHPPRNTPTPPGLPRLPPLRIDQPSAGTEQLPQPQLRPVPGGPPPPPPLPQQAQHQQPYHGRPYETGWAVAQPPPGHQEGSQR</sequence>
<evidence type="ECO:0000313" key="5">
    <source>
        <dbReference type="Proteomes" id="UP001174691"/>
    </source>
</evidence>
<protein>
    <recommendedName>
        <fullName evidence="3">BZIP domain-containing protein</fullName>
    </recommendedName>
</protein>
<accession>A0AA38S2U5</accession>
<dbReference type="Proteomes" id="UP001174691">
    <property type="component" value="Unassembled WGS sequence"/>
</dbReference>
<evidence type="ECO:0000256" key="2">
    <source>
        <dbReference type="SAM" id="MobiDB-lite"/>
    </source>
</evidence>
<dbReference type="InterPro" id="IPR046347">
    <property type="entry name" value="bZIP_sf"/>
</dbReference>
<feature type="region of interest" description="Disordered" evidence="2">
    <location>
        <begin position="151"/>
        <end position="370"/>
    </location>
</feature>
<evidence type="ECO:0000313" key="4">
    <source>
        <dbReference type="EMBL" id="KAJ9165567.1"/>
    </source>
</evidence>
<name>A0AA38S2U5_9PEZI</name>
<feature type="compositionally biased region" description="Pro residues" evidence="2">
    <location>
        <begin position="292"/>
        <end position="304"/>
    </location>
</feature>
<gene>
    <name evidence="4" type="ORF">NKR19_g291</name>
</gene>
<feature type="compositionally biased region" description="Pro residues" evidence="2">
    <location>
        <begin position="322"/>
        <end position="337"/>
    </location>
</feature>
<evidence type="ECO:0000259" key="3">
    <source>
        <dbReference type="PROSITE" id="PS00036"/>
    </source>
</evidence>
<organism evidence="4 5">
    <name type="scientific">Coniochaeta hoffmannii</name>
    <dbReference type="NCBI Taxonomy" id="91930"/>
    <lineage>
        <taxon>Eukaryota</taxon>
        <taxon>Fungi</taxon>
        <taxon>Dikarya</taxon>
        <taxon>Ascomycota</taxon>
        <taxon>Pezizomycotina</taxon>
        <taxon>Sordariomycetes</taxon>
        <taxon>Sordariomycetidae</taxon>
        <taxon>Coniochaetales</taxon>
        <taxon>Coniochaetaceae</taxon>
        <taxon>Coniochaeta</taxon>
    </lineage>
</organism>
<feature type="domain" description="BZIP" evidence="3">
    <location>
        <begin position="92"/>
        <end position="106"/>
    </location>
</feature>
<dbReference type="PROSITE" id="PS00036">
    <property type="entry name" value="BZIP_BASIC"/>
    <property type="match status" value="1"/>
</dbReference>
<dbReference type="Gene3D" id="1.20.5.170">
    <property type="match status" value="1"/>
</dbReference>
<dbReference type="EMBL" id="JANBVN010000003">
    <property type="protein sequence ID" value="KAJ9165567.1"/>
    <property type="molecule type" value="Genomic_DNA"/>
</dbReference>
<dbReference type="CDD" id="cd14705">
    <property type="entry name" value="bZIP_Zip1"/>
    <property type="match status" value="1"/>
</dbReference>
<comment type="caution">
    <text evidence="4">The sequence shown here is derived from an EMBL/GenBank/DDBJ whole genome shotgun (WGS) entry which is preliminary data.</text>
</comment>
<dbReference type="AlphaFoldDB" id="A0AA38S2U5"/>